<dbReference type="RefSeq" id="WP_179663854.1">
    <property type="nucleotide sequence ID" value="NZ_JACCBG010000001.1"/>
</dbReference>
<dbReference type="Gene3D" id="3.40.50.360">
    <property type="match status" value="1"/>
</dbReference>
<dbReference type="GO" id="GO:0070819">
    <property type="term" value="F:menaquinone-dependent protoporphyrinogen oxidase activity"/>
    <property type="evidence" value="ECO:0007669"/>
    <property type="project" value="TreeGrafter"/>
</dbReference>
<dbReference type="EMBL" id="JACCBG010000001">
    <property type="protein sequence ID" value="NYD42187.1"/>
    <property type="molecule type" value="Genomic_DNA"/>
</dbReference>
<feature type="domain" description="Flavodoxin-like" evidence="1">
    <location>
        <begin position="3"/>
        <end position="169"/>
    </location>
</feature>
<dbReference type="EC" id="1.3.5.3" evidence="2"/>
<protein>
    <submittedName>
        <fullName evidence="2">Menaquinone-dependent protoporphyrinogen oxidase</fullName>
        <ecNumber evidence="2">1.3.5.3</ecNumber>
    </submittedName>
</protein>
<dbReference type="SUPFAM" id="SSF52218">
    <property type="entry name" value="Flavoproteins"/>
    <property type="match status" value="1"/>
</dbReference>
<dbReference type="PROSITE" id="PS50902">
    <property type="entry name" value="FLAVODOXIN_LIKE"/>
    <property type="match status" value="1"/>
</dbReference>
<dbReference type="PANTHER" id="PTHR38030:SF2">
    <property type="entry name" value="PROTOPORPHYRINOGEN IX DEHYDROGENASE [QUINONE]"/>
    <property type="match status" value="1"/>
</dbReference>
<accession>A0A7Y9JAX1</accession>
<dbReference type="AlphaFoldDB" id="A0A7Y9JAX1"/>
<keyword evidence="2" id="KW-0560">Oxidoreductase</keyword>
<comment type="caution">
    <text evidence="2">The sequence shown here is derived from an EMBL/GenBank/DDBJ whole genome shotgun (WGS) entry which is preliminary data.</text>
</comment>
<dbReference type="Pfam" id="PF12724">
    <property type="entry name" value="Flavodoxin_5"/>
    <property type="match status" value="1"/>
</dbReference>
<dbReference type="GO" id="GO:0006783">
    <property type="term" value="P:heme biosynthetic process"/>
    <property type="evidence" value="ECO:0007669"/>
    <property type="project" value="TreeGrafter"/>
</dbReference>
<keyword evidence="3" id="KW-1185">Reference proteome</keyword>
<dbReference type="Proteomes" id="UP000535511">
    <property type="component" value="Unassembled WGS sequence"/>
</dbReference>
<evidence type="ECO:0000259" key="1">
    <source>
        <dbReference type="PROSITE" id="PS50902"/>
    </source>
</evidence>
<dbReference type="InterPro" id="IPR052200">
    <property type="entry name" value="Protoporphyrinogen_IX_DH"/>
</dbReference>
<sequence length="182" mass="20467">MTVLVAYGSRYGATRAIAERLGETLRAAGLDADVREATARLDARPYDAFVVGSAAYRGSWLRGPVEFVRRHADLLAERPVWLFSSGPLGHARRDDRGRDLLELTRPAEFVELRDTLAPQDLRVFYGALEPGRLRPLDRLIRRLPSGRRWLPAGDFRDWEEIDAWARGIADRLQGTADRSQGA</sequence>
<reference evidence="2 3" key="1">
    <citation type="submission" date="2020-07" db="EMBL/GenBank/DDBJ databases">
        <title>Sequencing the genomes of 1000 actinobacteria strains.</title>
        <authorList>
            <person name="Klenk H.-P."/>
        </authorList>
    </citation>
    <scope>NUCLEOTIDE SEQUENCE [LARGE SCALE GENOMIC DNA]</scope>
    <source>
        <strain evidence="2 3">DSM 21350</strain>
    </source>
</reference>
<dbReference type="GO" id="GO:0010181">
    <property type="term" value="F:FMN binding"/>
    <property type="evidence" value="ECO:0007669"/>
    <property type="project" value="InterPro"/>
</dbReference>
<proteinExistence type="predicted"/>
<organism evidence="2 3">
    <name type="scientific">Nocardioides panaciterrulae</name>
    <dbReference type="NCBI Taxonomy" id="661492"/>
    <lineage>
        <taxon>Bacteria</taxon>
        <taxon>Bacillati</taxon>
        <taxon>Actinomycetota</taxon>
        <taxon>Actinomycetes</taxon>
        <taxon>Propionibacteriales</taxon>
        <taxon>Nocardioidaceae</taxon>
        <taxon>Nocardioides</taxon>
    </lineage>
</organism>
<dbReference type="InterPro" id="IPR026816">
    <property type="entry name" value="Flavodoxin_dom"/>
</dbReference>
<evidence type="ECO:0000313" key="3">
    <source>
        <dbReference type="Proteomes" id="UP000535511"/>
    </source>
</evidence>
<gene>
    <name evidence="2" type="ORF">BJZ21_002270</name>
</gene>
<dbReference type="PANTHER" id="PTHR38030">
    <property type="entry name" value="PROTOPORPHYRINOGEN IX DEHYDROGENASE [MENAQUINONE]"/>
    <property type="match status" value="1"/>
</dbReference>
<evidence type="ECO:0000313" key="2">
    <source>
        <dbReference type="EMBL" id="NYD42187.1"/>
    </source>
</evidence>
<dbReference type="InterPro" id="IPR008254">
    <property type="entry name" value="Flavodoxin/NO_synth"/>
</dbReference>
<dbReference type="InterPro" id="IPR029039">
    <property type="entry name" value="Flavoprotein-like_sf"/>
</dbReference>
<name>A0A7Y9JAX1_9ACTN</name>